<dbReference type="InterPro" id="IPR011029">
    <property type="entry name" value="DEATH-like_dom_sf"/>
</dbReference>
<proteinExistence type="predicted"/>
<dbReference type="GeneID" id="109582016"/>
<feature type="domain" description="Death" evidence="1">
    <location>
        <begin position="35"/>
        <end position="107"/>
    </location>
</feature>
<dbReference type="SUPFAM" id="SSF47986">
    <property type="entry name" value="DEATH domain"/>
    <property type="match status" value="1"/>
</dbReference>
<organism evidence="2 3">
    <name type="scientific">Amphimedon queenslandica</name>
    <name type="common">Sponge</name>
    <dbReference type="NCBI Taxonomy" id="400682"/>
    <lineage>
        <taxon>Eukaryota</taxon>
        <taxon>Metazoa</taxon>
        <taxon>Porifera</taxon>
        <taxon>Demospongiae</taxon>
        <taxon>Heteroscleromorpha</taxon>
        <taxon>Haplosclerida</taxon>
        <taxon>Niphatidae</taxon>
        <taxon>Amphimedon</taxon>
    </lineage>
</organism>
<dbReference type="Proteomes" id="UP000007879">
    <property type="component" value="Unassembled WGS sequence"/>
</dbReference>
<dbReference type="EnsemblMetazoa" id="XM_019996571.1">
    <property type="protein sequence ID" value="XP_019852130.1"/>
    <property type="gene ID" value="LOC109582016"/>
</dbReference>
<keyword evidence="3" id="KW-1185">Reference proteome</keyword>
<dbReference type="Gene3D" id="1.10.533.10">
    <property type="entry name" value="Death Domain, Fas"/>
    <property type="match status" value="1"/>
</dbReference>
<evidence type="ECO:0000313" key="3">
    <source>
        <dbReference type="Proteomes" id="UP000007879"/>
    </source>
</evidence>
<accession>A0AAN0J536</accession>
<dbReference type="InterPro" id="IPR000488">
    <property type="entry name" value="Death_dom"/>
</dbReference>
<dbReference type="KEGG" id="aqu:109582016"/>
<sequence length="372" mass="41820">MTSVPSPPELEINDLVEVLQLLRRHGYSGVKCFDLGLYLGLSPTTLDVIMLNHKGDIESCLRECLAKWLEKADKVQETKGGPSIYSLVSALRKIGMNGVADKIDMDRHPACKILARYTSKRSLVSALSQLVIVLYAAELIKEMTLPAKKKGRALLIQIKEAVCKDLNKLESFAKILSGNATTAEIGNTIMKAYRELDHLIEGNVLEEGGLKIYLPTSVTKEFKMLRLKLGQTLFKVGSIMMRNPQAPHIDNIKYVLGAYDKALRPQLAQCKDVHEILQLAGDNSSLDDISLLEFFIDEFNIEEAKVVIQEYKEAIEVLKENKLSQCLNEQFSRASPFEYERITIVIDKDANEVILRDVRRLSSAVFEDLLKH</sequence>
<protein>
    <recommendedName>
        <fullName evidence="1">Death domain-containing protein</fullName>
    </recommendedName>
</protein>
<dbReference type="AlphaFoldDB" id="A0AAN0J536"/>
<evidence type="ECO:0000259" key="1">
    <source>
        <dbReference type="PROSITE" id="PS50017"/>
    </source>
</evidence>
<reference evidence="2" key="2">
    <citation type="submission" date="2024-06" db="UniProtKB">
        <authorList>
            <consortium name="EnsemblMetazoa"/>
        </authorList>
    </citation>
    <scope>IDENTIFICATION</scope>
</reference>
<evidence type="ECO:0000313" key="2">
    <source>
        <dbReference type="EnsemblMetazoa" id="XP_019852130.1"/>
    </source>
</evidence>
<dbReference type="GO" id="GO:0007165">
    <property type="term" value="P:signal transduction"/>
    <property type="evidence" value="ECO:0007669"/>
    <property type="project" value="InterPro"/>
</dbReference>
<dbReference type="CDD" id="cd01670">
    <property type="entry name" value="Death"/>
    <property type="match status" value="1"/>
</dbReference>
<dbReference type="PROSITE" id="PS50017">
    <property type="entry name" value="DEATH_DOMAIN"/>
    <property type="match status" value="1"/>
</dbReference>
<name>A0AAN0J536_AMPQE</name>
<dbReference type="RefSeq" id="XP_019852130.1">
    <property type="nucleotide sequence ID" value="XM_019996571.1"/>
</dbReference>
<reference evidence="3" key="1">
    <citation type="journal article" date="2010" name="Nature">
        <title>The Amphimedon queenslandica genome and the evolution of animal complexity.</title>
        <authorList>
            <person name="Srivastava M."/>
            <person name="Simakov O."/>
            <person name="Chapman J."/>
            <person name="Fahey B."/>
            <person name="Gauthier M.E."/>
            <person name="Mitros T."/>
            <person name="Richards G.S."/>
            <person name="Conaco C."/>
            <person name="Dacre M."/>
            <person name="Hellsten U."/>
            <person name="Larroux C."/>
            <person name="Putnam N.H."/>
            <person name="Stanke M."/>
            <person name="Adamska M."/>
            <person name="Darling A."/>
            <person name="Degnan S.M."/>
            <person name="Oakley T.H."/>
            <person name="Plachetzki D.C."/>
            <person name="Zhai Y."/>
            <person name="Adamski M."/>
            <person name="Calcino A."/>
            <person name="Cummins S.F."/>
            <person name="Goodstein D.M."/>
            <person name="Harris C."/>
            <person name="Jackson D.J."/>
            <person name="Leys S.P."/>
            <person name="Shu S."/>
            <person name="Woodcroft B.J."/>
            <person name="Vervoort M."/>
            <person name="Kosik K.S."/>
            <person name="Manning G."/>
            <person name="Degnan B.M."/>
            <person name="Rokhsar D.S."/>
        </authorList>
    </citation>
    <scope>NUCLEOTIDE SEQUENCE [LARGE SCALE GENOMIC DNA]</scope>
</reference>